<keyword evidence="2" id="KW-1185">Reference proteome</keyword>
<name>A0AAD3T7I8_NEPGR</name>
<comment type="caution">
    <text evidence="1">The sequence shown here is derived from an EMBL/GenBank/DDBJ whole genome shotgun (WGS) entry which is preliminary data.</text>
</comment>
<accession>A0AAD3T7I8</accession>
<gene>
    <name evidence="1" type="ORF">Nepgr_026611</name>
</gene>
<evidence type="ECO:0000313" key="2">
    <source>
        <dbReference type="Proteomes" id="UP001279734"/>
    </source>
</evidence>
<protein>
    <submittedName>
        <fullName evidence="1">Uncharacterized protein</fullName>
    </submittedName>
</protein>
<organism evidence="1 2">
    <name type="scientific">Nepenthes gracilis</name>
    <name type="common">Slender pitcher plant</name>
    <dbReference type="NCBI Taxonomy" id="150966"/>
    <lineage>
        <taxon>Eukaryota</taxon>
        <taxon>Viridiplantae</taxon>
        <taxon>Streptophyta</taxon>
        <taxon>Embryophyta</taxon>
        <taxon>Tracheophyta</taxon>
        <taxon>Spermatophyta</taxon>
        <taxon>Magnoliopsida</taxon>
        <taxon>eudicotyledons</taxon>
        <taxon>Gunneridae</taxon>
        <taxon>Pentapetalae</taxon>
        <taxon>Caryophyllales</taxon>
        <taxon>Nepenthaceae</taxon>
        <taxon>Nepenthes</taxon>
    </lineage>
</organism>
<dbReference type="AlphaFoldDB" id="A0AAD3T7I8"/>
<evidence type="ECO:0000313" key="1">
    <source>
        <dbReference type="EMBL" id="GMH24768.1"/>
    </source>
</evidence>
<sequence>MNSHAHRLPKNSNPVVDAAGCGNPFSVEPTGSKATKQVPLDSYPVSPKAKLDSVVLPVPTSGLHGGLEDHSSNSDSCVLHQTDACAAPVNNSSSGHYHLKPNGGVRVCWSETGPEGMLGCDLVGRCCRFAAYAEWFCHDDWSGDSAEVAAGMSESLKEMQGLGRLMRGAISCILISCSPTSSAILPD</sequence>
<dbReference type="Proteomes" id="UP001279734">
    <property type="component" value="Unassembled WGS sequence"/>
</dbReference>
<dbReference type="EMBL" id="BSYO01000028">
    <property type="protein sequence ID" value="GMH24768.1"/>
    <property type="molecule type" value="Genomic_DNA"/>
</dbReference>
<proteinExistence type="predicted"/>
<reference evidence="1" key="1">
    <citation type="submission" date="2023-05" db="EMBL/GenBank/DDBJ databases">
        <title>Nepenthes gracilis genome sequencing.</title>
        <authorList>
            <person name="Fukushima K."/>
        </authorList>
    </citation>
    <scope>NUCLEOTIDE SEQUENCE</scope>
    <source>
        <strain evidence="1">SING2019-196</strain>
    </source>
</reference>